<name>A0ABQ4S456_9HYPH</name>
<reference evidence="2" key="2">
    <citation type="submission" date="2021-08" db="EMBL/GenBank/DDBJ databases">
        <authorList>
            <person name="Tani A."/>
            <person name="Ola A."/>
            <person name="Ogura Y."/>
            <person name="Katsura K."/>
            <person name="Hayashi T."/>
        </authorList>
    </citation>
    <scope>NUCLEOTIDE SEQUENCE</scope>
    <source>
        <strain evidence="2">DSM 19015</strain>
    </source>
</reference>
<gene>
    <name evidence="2" type="ORF">OCOJLMKI_5080</name>
</gene>
<sequence>MSRGRYRFHLTNGREALIDREGTLLRSEARIWSHAVAVAQDAMGSCGGRFDWSDWLVDVHDATGRRVLILAFADVGDLAMAA</sequence>
<proteinExistence type="predicted"/>
<feature type="domain" description="DUF6894" evidence="1">
    <location>
        <begin position="5"/>
        <end position="72"/>
    </location>
</feature>
<dbReference type="RefSeq" id="WP_238246879.1">
    <property type="nucleotide sequence ID" value="NZ_BPQP01000118.1"/>
</dbReference>
<keyword evidence="3" id="KW-1185">Reference proteome</keyword>
<dbReference type="InterPro" id="IPR054189">
    <property type="entry name" value="DUF6894"/>
</dbReference>
<reference evidence="2" key="1">
    <citation type="journal article" date="2021" name="Front. Microbiol.">
        <title>Comprehensive Comparative Genomics and Phenotyping of Methylobacterium Species.</title>
        <authorList>
            <person name="Alessa O."/>
            <person name="Ogura Y."/>
            <person name="Fujitani Y."/>
            <person name="Takami H."/>
            <person name="Hayashi T."/>
            <person name="Sahin N."/>
            <person name="Tani A."/>
        </authorList>
    </citation>
    <scope>NUCLEOTIDE SEQUENCE</scope>
    <source>
        <strain evidence="2">DSM 19015</strain>
    </source>
</reference>
<evidence type="ECO:0000259" key="1">
    <source>
        <dbReference type="Pfam" id="PF21834"/>
    </source>
</evidence>
<evidence type="ECO:0000313" key="2">
    <source>
        <dbReference type="EMBL" id="GJD97841.1"/>
    </source>
</evidence>
<comment type="caution">
    <text evidence="2">The sequence shown here is derived from an EMBL/GenBank/DDBJ whole genome shotgun (WGS) entry which is preliminary data.</text>
</comment>
<organism evidence="2 3">
    <name type="scientific">Methylobacterium iners</name>
    <dbReference type="NCBI Taxonomy" id="418707"/>
    <lineage>
        <taxon>Bacteria</taxon>
        <taxon>Pseudomonadati</taxon>
        <taxon>Pseudomonadota</taxon>
        <taxon>Alphaproteobacteria</taxon>
        <taxon>Hyphomicrobiales</taxon>
        <taxon>Methylobacteriaceae</taxon>
        <taxon>Methylobacterium</taxon>
    </lineage>
</organism>
<protein>
    <recommendedName>
        <fullName evidence="1">DUF6894 domain-containing protein</fullName>
    </recommendedName>
</protein>
<dbReference type="EMBL" id="BPQP01000118">
    <property type="protein sequence ID" value="GJD97841.1"/>
    <property type="molecule type" value="Genomic_DNA"/>
</dbReference>
<dbReference type="Proteomes" id="UP001055125">
    <property type="component" value="Unassembled WGS sequence"/>
</dbReference>
<evidence type="ECO:0000313" key="3">
    <source>
        <dbReference type="Proteomes" id="UP001055125"/>
    </source>
</evidence>
<dbReference type="Pfam" id="PF21834">
    <property type="entry name" value="DUF6894"/>
    <property type="match status" value="1"/>
</dbReference>
<accession>A0ABQ4S456</accession>